<dbReference type="GeneID" id="36339019"/>
<dbReference type="GO" id="GO:0031072">
    <property type="term" value="F:heat shock protein binding"/>
    <property type="evidence" value="ECO:0007669"/>
    <property type="project" value="TreeGrafter"/>
</dbReference>
<dbReference type="GO" id="GO:0051087">
    <property type="term" value="F:protein-folding chaperone binding"/>
    <property type="evidence" value="ECO:0007669"/>
    <property type="project" value="TreeGrafter"/>
</dbReference>
<protein>
    <recommendedName>
        <fullName evidence="2">Hsp90 chaperone protein kinase-targeting subunit</fullName>
    </recommendedName>
</protein>
<dbReference type="SUPFAM" id="SSF101391">
    <property type="entry name" value="Hsp90 co-chaperone CDC37"/>
    <property type="match status" value="1"/>
</dbReference>
<evidence type="ECO:0000256" key="3">
    <source>
        <dbReference type="SAM" id="MobiDB-lite"/>
    </source>
</evidence>
<comment type="caution">
    <text evidence="6">The sequence shown here is derived from an EMBL/GenBank/DDBJ whole genome shotgun (WGS) entry which is preliminary data.</text>
</comment>
<dbReference type="GO" id="GO:0050821">
    <property type="term" value="P:protein stabilization"/>
    <property type="evidence" value="ECO:0007669"/>
    <property type="project" value="TreeGrafter"/>
</dbReference>
<dbReference type="RefSeq" id="XP_024352954.1">
    <property type="nucleotide sequence ID" value="XM_024492553.1"/>
</dbReference>
<dbReference type="InterPro" id="IPR013855">
    <property type="entry name" value="Cdc37_N_dom"/>
</dbReference>
<dbReference type="GO" id="GO:0051082">
    <property type="term" value="F:unfolded protein binding"/>
    <property type="evidence" value="ECO:0007669"/>
    <property type="project" value="TreeGrafter"/>
</dbReference>
<keyword evidence="1" id="KW-0143">Chaperone</keyword>
<dbReference type="Proteomes" id="UP000019149">
    <property type="component" value="Unassembled WGS sequence"/>
</dbReference>
<feature type="domain" description="Cdc37 N-terminal" evidence="5">
    <location>
        <begin position="8"/>
        <end position="124"/>
    </location>
</feature>
<keyword evidence="7" id="KW-1185">Reference proteome</keyword>
<feature type="region of interest" description="Disordered" evidence="3">
    <location>
        <begin position="293"/>
        <end position="316"/>
    </location>
</feature>
<dbReference type="InterPro" id="IPR004918">
    <property type="entry name" value="Cdc37"/>
</dbReference>
<gene>
    <name evidence="6" type="ORF">EGR_03304</name>
</gene>
<evidence type="ECO:0000313" key="6">
    <source>
        <dbReference type="EMBL" id="EUB61758.1"/>
    </source>
</evidence>
<dbReference type="EMBL" id="APAU02000017">
    <property type="protein sequence ID" value="EUB61758.1"/>
    <property type="molecule type" value="Genomic_DNA"/>
</dbReference>
<dbReference type="SMART" id="SM01069">
    <property type="entry name" value="CDC37_C"/>
    <property type="match status" value="1"/>
</dbReference>
<dbReference type="SMR" id="W6UL10"/>
<dbReference type="OrthoDB" id="440202at2759"/>
<dbReference type="PANTHER" id="PTHR12800:SF4">
    <property type="entry name" value="HSP90 CO-CHAPERONE CDC37"/>
    <property type="match status" value="1"/>
</dbReference>
<organism evidence="6 7">
    <name type="scientific">Echinococcus granulosus</name>
    <name type="common">Hydatid tapeworm</name>
    <dbReference type="NCBI Taxonomy" id="6210"/>
    <lineage>
        <taxon>Eukaryota</taxon>
        <taxon>Metazoa</taxon>
        <taxon>Spiralia</taxon>
        <taxon>Lophotrochozoa</taxon>
        <taxon>Platyhelminthes</taxon>
        <taxon>Cestoda</taxon>
        <taxon>Eucestoda</taxon>
        <taxon>Cyclophyllidea</taxon>
        <taxon>Taeniidae</taxon>
        <taxon>Echinococcus</taxon>
        <taxon>Echinococcus granulosus group</taxon>
    </lineage>
</organism>
<feature type="domain" description="Cdc37 C-terminal" evidence="4">
    <location>
        <begin position="209"/>
        <end position="303"/>
    </location>
</feature>
<name>W6UL10_ECHGR</name>
<dbReference type="InterPro" id="IPR013873">
    <property type="entry name" value="Cdc37_C"/>
</dbReference>
<dbReference type="OMA" id="DYNDSKE"/>
<dbReference type="STRING" id="6210.W6UL10"/>
<evidence type="ECO:0000256" key="1">
    <source>
        <dbReference type="ARBA" id="ARBA00023186"/>
    </source>
</evidence>
<dbReference type="SMART" id="SM01071">
    <property type="entry name" value="CDC37_N"/>
    <property type="match status" value="1"/>
</dbReference>
<reference evidence="6 7" key="1">
    <citation type="journal article" date="2013" name="Nat. Genet.">
        <title>The genome of the hydatid tapeworm Echinococcus granulosus.</title>
        <authorList>
            <person name="Zheng H."/>
            <person name="Zhang W."/>
            <person name="Zhang L."/>
            <person name="Zhang Z."/>
            <person name="Li J."/>
            <person name="Lu G."/>
            <person name="Zhu Y."/>
            <person name="Wang Y."/>
            <person name="Huang Y."/>
            <person name="Liu J."/>
            <person name="Kang H."/>
            <person name="Chen J."/>
            <person name="Wang L."/>
            <person name="Chen A."/>
            <person name="Yu S."/>
            <person name="Gao Z."/>
            <person name="Jin L."/>
            <person name="Gu W."/>
            <person name="Wang Z."/>
            <person name="Zhao L."/>
            <person name="Shi B."/>
            <person name="Wen H."/>
            <person name="Lin R."/>
            <person name="Jones M.K."/>
            <person name="Brejova B."/>
            <person name="Vinar T."/>
            <person name="Zhao G."/>
            <person name="McManus D.P."/>
            <person name="Chen Z."/>
            <person name="Zhou Y."/>
            <person name="Wang S."/>
        </authorList>
    </citation>
    <scope>NUCLEOTIDE SEQUENCE [LARGE SCALE GENOMIC DNA]</scope>
</reference>
<dbReference type="AlphaFoldDB" id="W6UL10"/>
<dbReference type="Gene3D" id="6.10.140.250">
    <property type="match status" value="1"/>
</dbReference>
<dbReference type="Pfam" id="PF08564">
    <property type="entry name" value="CDC37_C"/>
    <property type="match status" value="1"/>
</dbReference>
<dbReference type="CTD" id="36339019"/>
<dbReference type="GO" id="GO:0005737">
    <property type="term" value="C:cytoplasm"/>
    <property type="evidence" value="ECO:0007669"/>
    <property type="project" value="TreeGrafter"/>
</dbReference>
<dbReference type="GO" id="GO:0019901">
    <property type="term" value="F:protein kinase binding"/>
    <property type="evidence" value="ECO:0007669"/>
    <property type="project" value="InterPro"/>
</dbReference>
<evidence type="ECO:0000259" key="4">
    <source>
        <dbReference type="SMART" id="SM01069"/>
    </source>
</evidence>
<sequence length="316" mass="36666">MPLVSVTRLQVSDDEDDTHPNIDTASLFRWRHEARLNRDREWKEEKEKFEKGKKEHIEALQKARSLYDEGIKSNAPNVKELEDNLRKLEVADKEWQEKEKAMNKKERLRPLNVDTISHEGRSRTFINKAALKEKPKVDEDNDDDVHEEAADRLRDFVKKHEAEIKKFEPEYQRMFDEELTAFKVRIRDRARVRLTEAMQQYEEEERQKRLGPGGLDPYEVIETLPEPLRKCFETRDVELLKKTLTEMDPKEAEECMKRCVASGLWVENAAAADAEGQGGEYDSANGVNVEEVKAPVAEENVKEELANPSDSASNKS</sequence>
<accession>W6UL10</accession>
<dbReference type="GO" id="GO:0006457">
    <property type="term" value="P:protein folding"/>
    <property type="evidence" value="ECO:0007669"/>
    <property type="project" value="TreeGrafter"/>
</dbReference>
<evidence type="ECO:0000256" key="2">
    <source>
        <dbReference type="ARBA" id="ARBA00031396"/>
    </source>
</evidence>
<evidence type="ECO:0000259" key="5">
    <source>
        <dbReference type="SMART" id="SM01071"/>
    </source>
</evidence>
<evidence type="ECO:0000313" key="7">
    <source>
        <dbReference type="Proteomes" id="UP000019149"/>
    </source>
</evidence>
<dbReference type="PANTHER" id="PTHR12800">
    <property type="entry name" value="CDC37-RELATED"/>
    <property type="match status" value="1"/>
</dbReference>
<proteinExistence type="predicted"/>
<dbReference type="KEGG" id="egl:EGR_03304"/>